<feature type="domain" description="TraD/TraG TraM recognition site" evidence="8">
    <location>
        <begin position="291"/>
        <end position="410"/>
    </location>
</feature>
<evidence type="ECO:0000256" key="5">
    <source>
        <dbReference type="ARBA" id="ARBA00022989"/>
    </source>
</evidence>
<keyword evidence="10" id="KW-1185">Reference proteome</keyword>
<dbReference type="OrthoDB" id="226701at2"/>
<dbReference type="STRING" id="661399.AQJ67_24655"/>
<evidence type="ECO:0000256" key="1">
    <source>
        <dbReference type="ARBA" id="ARBA00004651"/>
    </source>
</evidence>
<dbReference type="InterPro" id="IPR051539">
    <property type="entry name" value="T4SS-coupling_protein"/>
</dbReference>
<dbReference type="InterPro" id="IPR003688">
    <property type="entry name" value="TraG/VirD4"/>
</dbReference>
<keyword evidence="3" id="KW-1003">Cell membrane</keyword>
<evidence type="ECO:0000256" key="4">
    <source>
        <dbReference type="ARBA" id="ARBA00022692"/>
    </source>
</evidence>
<comment type="subcellular location">
    <subcellularLocation>
        <location evidence="1">Cell membrane</location>
        <topology evidence="1">Multi-pass membrane protein</topology>
    </subcellularLocation>
</comment>
<evidence type="ECO:0000313" key="10">
    <source>
        <dbReference type="Proteomes" id="UP000053429"/>
    </source>
</evidence>
<dbReference type="Proteomes" id="UP000053429">
    <property type="component" value="Unassembled WGS sequence"/>
</dbReference>
<dbReference type="PANTHER" id="PTHR37937:SF1">
    <property type="entry name" value="CONJUGATIVE TRANSFER: DNA TRANSPORT"/>
    <property type="match status" value="1"/>
</dbReference>
<comment type="similarity">
    <text evidence="2">Belongs to the VirD4/TraG family.</text>
</comment>
<gene>
    <name evidence="9" type="ORF">AQJ67_24655</name>
</gene>
<evidence type="ECO:0000256" key="2">
    <source>
        <dbReference type="ARBA" id="ARBA00008806"/>
    </source>
</evidence>
<comment type="caution">
    <text evidence="9">The sequence shown here is derived from an EMBL/GenBank/DDBJ whole genome shotgun (WGS) entry which is preliminary data.</text>
</comment>
<feature type="compositionally biased region" description="Low complexity" evidence="7">
    <location>
        <begin position="458"/>
        <end position="473"/>
    </location>
</feature>
<dbReference type="CDD" id="cd01127">
    <property type="entry name" value="TrwB_TraG_TraD_VirD4"/>
    <property type="match status" value="1"/>
</dbReference>
<name>A0A101TWY7_9ACTN</name>
<organism evidence="9 10">
    <name type="scientific">Streptomyces caeruleatus</name>
    <dbReference type="NCBI Taxonomy" id="661399"/>
    <lineage>
        <taxon>Bacteria</taxon>
        <taxon>Bacillati</taxon>
        <taxon>Actinomycetota</taxon>
        <taxon>Actinomycetes</taxon>
        <taxon>Kitasatosporales</taxon>
        <taxon>Streptomycetaceae</taxon>
        <taxon>Streptomyces</taxon>
    </lineage>
</organism>
<dbReference type="PANTHER" id="PTHR37937">
    <property type="entry name" value="CONJUGATIVE TRANSFER: DNA TRANSPORT"/>
    <property type="match status" value="1"/>
</dbReference>
<evidence type="ECO:0000256" key="6">
    <source>
        <dbReference type="ARBA" id="ARBA00023136"/>
    </source>
</evidence>
<accession>A0A101TWY7</accession>
<keyword evidence="6" id="KW-0472">Membrane</keyword>
<sequence>MHHLLDPYDFGYSLGTSQRPKGVELWSRADKACRVIGPMGSGKTLRFFAPTIRNWAGPVLATSTKPDLVELTLDARRRDGRPVMVFDPQNIAPSLPKFRWTPINGASETEVAMMRAKAFVAGSRTPGSAAQSSEGSAFYKGQASKILAAFFHAAALDGANLNWVLKWARKLTDPAPLGILNAHPGAGPGWADMLRTATTGDSRTVGNTASTLDAALEPFMHQTVIRALQGDGEDATDFHEFLDAGGTIYLLGKDSEVNSVAPLTTAIAEDLLDLAEAHAIASPAGRLDPALLAALDEAPNIAPIPSLRQRVADGRGRGITVIYGLQAWASARARFGEDIAKELAAFTNNVVVFSGDKDPAFLKDMSDLCGQVERERTTKTTTGGDRGGHSTATHMALEPVLRGDEIRGLPEGHALVLADNLPPIVTRLDGMWTWESWTEIEGHVRDLRAANEVERSRQATTKKNQAKAHAAAWADREGAAAA</sequence>
<evidence type="ECO:0000259" key="8">
    <source>
        <dbReference type="Pfam" id="PF12696"/>
    </source>
</evidence>
<dbReference type="EMBL" id="LMWY01000029">
    <property type="protein sequence ID" value="KUO00057.1"/>
    <property type="molecule type" value="Genomic_DNA"/>
</dbReference>
<evidence type="ECO:0000256" key="3">
    <source>
        <dbReference type="ARBA" id="ARBA00022475"/>
    </source>
</evidence>
<keyword evidence="4" id="KW-0812">Transmembrane</keyword>
<dbReference type="Gene3D" id="3.40.50.300">
    <property type="entry name" value="P-loop containing nucleotide triphosphate hydrolases"/>
    <property type="match status" value="1"/>
</dbReference>
<keyword evidence="5" id="KW-1133">Transmembrane helix</keyword>
<protein>
    <submittedName>
        <fullName evidence="9">Conjugal transfer protein TraG</fullName>
    </submittedName>
</protein>
<reference evidence="9 10" key="1">
    <citation type="submission" date="2015-10" db="EMBL/GenBank/DDBJ databases">
        <title>Draft genome sequence of Streptomyces caeruleatus NRRL B-24802, type strain for the species Streptomyces caeruleatus.</title>
        <authorList>
            <person name="Ruckert C."/>
            <person name="Winkler A."/>
            <person name="Kalinowski J."/>
            <person name="Kampfer P."/>
            <person name="Glaeser S."/>
        </authorList>
    </citation>
    <scope>NUCLEOTIDE SEQUENCE [LARGE SCALE GENOMIC DNA]</scope>
    <source>
        <strain evidence="9 10">NRRL B-24802</strain>
    </source>
</reference>
<dbReference type="SUPFAM" id="SSF52540">
    <property type="entry name" value="P-loop containing nucleoside triphosphate hydrolases"/>
    <property type="match status" value="1"/>
</dbReference>
<dbReference type="Pfam" id="PF02534">
    <property type="entry name" value="T4SS-DNA_transf"/>
    <property type="match status" value="1"/>
</dbReference>
<dbReference type="GO" id="GO:0005886">
    <property type="term" value="C:plasma membrane"/>
    <property type="evidence" value="ECO:0007669"/>
    <property type="project" value="UniProtKB-SubCell"/>
</dbReference>
<dbReference type="InterPro" id="IPR027417">
    <property type="entry name" value="P-loop_NTPase"/>
</dbReference>
<dbReference type="InterPro" id="IPR032689">
    <property type="entry name" value="TraG-D_C"/>
</dbReference>
<evidence type="ECO:0000313" key="9">
    <source>
        <dbReference type="EMBL" id="KUO00057.1"/>
    </source>
</evidence>
<dbReference type="AlphaFoldDB" id="A0A101TWY7"/>
<proteinExistence type="inferred from homology"/>
<evidence type="ECO:0000256" key="7">
    <source>
        <dbReference type="SAM" id="MobiDB-lite"/>
    </source>
</evidence>
<feature type="region of interest" description="Disordered" evidence="7">
    <location>
        <begin position="455"/>
        <end position="482"/>
    </location>
</feature>
<dbReference type="Pfam" id="PF12696">
    <property type="entry name" value="TraG-D_C"/>
    <property type="match status" value="1"/>
</dbReference>